<protein>
    <submittedName>
        <fullName evidence="2">Uncharacterized protein</fullName>
    </submittedName>
</protein>
<reference evidence="2" key="1">
    <citation type="submission" date="2003-02" db="EMBL/GenBank/DDBJ databases">
        <title>A broad-range plasmid par locus identified from pcxc100, a native plasmid of Leifsonia xyli subsp. cynodontis.</title>
        <authorList>
            <person name="Li T."/>
            <person name="Chen T.-A."/>
            <person name="Chen L."/>
            <person name="Zhang Y."/>
        </authorList>
    </citation>
    <scope>NUCLEOTIDE SEQUENCE</scope>
    <source>
        <plasmid evidence="2">pcxc100</plasmid>
    </source>
</reference>
<accession>Q6XGD1</accession>
<proteinExistence type="predicted"/>
<sequence length="31" mass="3098">MSATASSSGLATALPRSRPVPPVSFPVGARE</sequence>
<dbReference type="AlphaFoldDB" id="Q6XGD1"/>
<dbReference type="EMBL" id="AY233338">
    <property type="protein sequence ID" value="AAP69566.1"/>
    <property type="molecule type" value="Genomic_DNA"/>
</dbReference>
<evidence type="ECO:0000313" key="2">
    <source>
        <dbReference type="EMBL" id="AAP69566.1"/>
    </source>
</evidence>
<feature type="compositionally biased region" description="Low complexity" evidence="1">
    <location>
        <begin position="1"/>
        <end position="17"/>
    </location>
</feature>
<name>Q6XGD1_LEIXC</name>
<evidence type="ECO:0000256" key="1">
    <source>
        <dbReference type="SAM" id="MobiDB-lite"/>
    </source>
</evidence>
<organism evidence="2">
    <name type="scientific">Leifsonia xyli subsp. cynodontis</name>
    <name type="common">Clavibacter xyli cynodontis</name>
    <dbReference type="NCBI Taxonomy" id="31966"/>
    <lineage>
        <taxon>Bacteria</taxon>
        <taxon>Bacillati</taxon>
        <taxon>Actinomycetota</taxon>
        <taxon>Actinomycetes</taxon>
        <taxon>Micrococcales</taxon>
        <taxon>Microbacteriaceae</taxon>
        <taxon>Leifsonia</taxon>
    </lineage>
</organism>
<geneLocation type="plasmid" evidence="2">
    <name>pcxc100</name>
</geneLocation>
<feature type="region of interest" description="Disordered" evidence="1">
    <location>
        <begin position="1"/>
        <end position="31"/>
    </location>
</feature>
<keyword evidence="2" id="KW-0614">Plasmid</keyword>